<name>A0A4V3JRZ0_9LEPT</name>
<evidence type="ECO:0000256" key="1">
    <source>
        <dbReference type="SAM" id="SignalP"/>
    </source>
</evidence>
<keyword evidence="3" id="KW-1185">Reference proteome</keyword>
<feature type="chain" id="PRO_5020191697" evidence="1">
    <location>
        <begin position="26"/>
        <end position="155"/>
    </location>
</feature>
<gene>
    <name evidence="2" type="ORF">EHQ58_03755</name>
</gene>
<comment type="caution">
    <text evidence="2">The sequence shown here is derived from an EMBL/GenBank/DDBJ whole genome shotgun (WGS) entry which is preliminary data.</text>
</comment>
<dbReference type="AlphaFoldDB" id="A0A4V3JRZ0"/>
<dbReference type="Pfam" id="PF14903">
    <property type="entry name" value="WG_beta_rep"/>
    <property type="match status" value="1"/>
</dbReference>
<dbReference type="OrthoDB" id="343240at2"/>
<organism evidence="2 3">
    <name type="scientific">Leptospira ognonensis</name>
    <dbReference type="NCBI Taxonomy" id="2484945"/>
    <lineage>
        <taxon>Bacteria</taxon>
        <taxon>Pseudomonadati</taxon>
        <taxon>Spirochaetota</taxon>
        <taxon>Spirochaetia</taxon>
        <taxon>Leptospirales</taxon>
        <taxon>Leptospiraceae</taxon>
        <taxon>Leptospira</taxon>
    </lineage>
</organism>
<dbReference type="EMBL" id="RQGD01000010">
    <property type="protein sequence ID" value="TGL62321.1"/>
    <property type="molecule type" value="Genomic_DNA"/>
</dbReference>
<dbReference type="InterPro" id="IPR032774">
    <property type="entry name" value="WG_beta_rep"/>
</dbReference>
<evidence type="ECO:0000313" key="2">
    <source>
        <dbReference type="EMBL" id="TGL62321.1"/>
    </source>
</evidence>
<protein>
    <submittedName>
        <fullName evidence="2">WG repeat-containing protein</fullName>
    </submittedName>
</protein>
<evidence type="ECO:0000313" key="3">
    <source>
        <dbReference type="Proteomes" id="UP000297693"/>
    </source>
</evidence>
<proteinExistence type="predicted"/>
<dbReference type="RefSeq" id="WP_135622109.1">
    <property type="nucleotide sequence ID" value="NZ_RQGD01000010.1"/>
</dbReference>
<sequence length="155" mass="17649">MLPVIKNKILQLSLLFLLSMHPLLAKDITTYHKNTFGEVSYNRFGLASIVTEDGWVVINKKQKVLHKVFIYDNGPDYISEGMYRIIKNGKMGFANEKGKVVIAPKYDFVWPFEKGTAKFCIGCTFQKEGEHTKIIEENANLGYITKTGKKLANKK</sequence>
<keyword evidence="1" id="KW-0732">Signal</keyword>
<reference evidence="2" key="1">
    <citation type="journal article" date="2019" name="PLoS Negl. Trop. Dis.">
        <title>Revisiting the worldwide diversity of Leptospira species in the environment.</title>
        <authorList>
            <person name="Vincent A.T."/>
            <person name="Schiettekatte O."/>
            <person name="Bourhy P."/>
            <person name="Veyrier F.J."/>
            <person name="Picardeau M."/>
        </authorList>
    </citation>
    <scope>NUCLEOTIDE SEQUENCE [LARGE SCALE GENOMIC DNA]</scope>
    <source>
        <strain evidence="2">201702476</strain>
    </source>
</reference>
<accession>A0A4V3JRZ0</accession>
<feature type="signal peptide" evidence="1">
    <location>
        <begin position="1"/>
        <end position="25"/>
    </location>
</feature>
<dbReference type="Proteomes" id="UP000297693">
    <property type="component" value="Unassembled WGS sequence"/>
</dbReference>